<comment type="caution">
    <text evidence="3">The sequence shown here is derived from an EMBL/GenBank/DDBJ whole genome shotgun (WGS) entry which is preliminary data.</text>
</comment>
<dbReference type="PANTHER" id="PTHR33648:SF15">
    <property type="entry name" value="OS04G0572800 PROTEIN"/>
    <property type="match status" value="1"/>
</dbReference>
<evidence type="ECO:0000259" key="2">
    <source>
        <dbReference type="Pfam" id="PF01476"/>
    </source>
</evidence>
<dbReference type="Proteomes" id="UP000639772">
    <property type="component" value="Chromosome 1"/>
</dbReference>
<dbReference type="OrthoDB" id="1417267at2759"/>
<evidence type="ECO:0000256" key="1">
    <source>
        <dbReference type="SAM" id="SignalP"/>
    </source>
</evidence>
<accession>A0A835S8M6</accession>
<feature type="signal peptide" evidence="1">
    <location>
        <begin position="1"/>
        <end position="25"/>
    </location>
</feature>
<name>A0A835S8M6_VANPL</name>
<reference evidence="5 6" key="1">
    <citation type="journal article" date="2020" name="Nat. Food">
        <title>A phased Vanilla planifolia genome enables genetic improvement of flavour and production.</title>
        <authorList>
            <person name="Hasing T."/>
            <person name="Tang H."/>
            <person name="Brym M."/>
            <person name="Khazi F."/>
            <person name="Huang T."/>
            <person name="Chambers A.H."/>
        </authorList>
    </citation>
    <scope>NUCLEOTIDE SEQUENCE [LARGE SCALE GENOMIC DNA]</scope>
    <source>
        <tissue evidence="3">Leaf</tissue>
    </source>
</reference>
<dbReference type="EMBL" id="JADCNM010000001">
    <property type="protein sequence ID" value="KAG0503112.1"/>
    <property type="molecule type" value="Genomic_DNA"/>
</dbReference>
<dbReference type="Pfam" id="PF01476">
    <property type="entry name" value="LysM"/>
    <property type="match status" value="1"/>
</dbReference>
<evidence type="ECO:0000313" key="5">
    <source>
        <dbReference type="Proteomes" id="UP000636800"/>
    </source>
</evidence>
<dbReference type="CDD" id="cd00118">
    <property type="entry name" value="LysM"/>
    <property type="match status" value="1"/>
</dbReference>
<dbReference type="InterPro" id="IPR018392">
    <property type="entry name" value="LysM"/>
</dbReference>
<protein>
    <recommendedName>
        <fullName evidence="2">LysM domain-containing protein</fullName>
    </recommendedName>
</protein>
<dbReference type="EMBL" id="JADCNL010000001">
    <property type="protein sequence ID" value="KAG0498887.1"/>
    <property type="molecule type" value="Genomic_DNA"/>
</dbReference>
<proteinExistence type="predicted"/>
<keyword evidence="5" id="KW-1185">Reference proteome</keyword>
<feature type="domain" description="LysM" evidence="2">
    <location>
        <begin position="40"/>
        <end position="80"/>
    </location>
</feature>
<sequence length="92" mass="10179">MRIKAEAVWFAVFLLVSAAVCGIEASRPLRSGDGRCEEIYVVREGETLQTISVKCNCLSILDDNPQILDSDDLGPGTVLFLRRPEKEGRARL</sequence>
<dbReference type="AlphaFoldDB" id="A0A835S8M6"/>
<dbReference type="InterPro" id="IPR036779">
    <property type="entry name" value="LysM_dom_sf"/>
</dbReference>
<dbReference type="Gene3D" id="3.10.350.10">
    <property type="entry name" value="LysM domain"/>
    <property type="match status" value="1"/>
</dbReference>
<feature type="chain" id="PRO_5036240349" description="LysM domain-containing protein" evidence="1">
    <location>
        <begin position="26"/>
        <end position="92"/>
    </location>
</feature>
<evidence type="ECO:0000313" key="4">
    <source>
        <dbReference type="EMBL" id="KAG0503112.1"/>
    </source>
</evidence>
<evidence type="ECO:0000313" key="3">
    <source>
        <dbReference type="EMBL" id="KAG0498887.1"/>
    </source>
</evidence>
<keyword evidence="1" id="KW-0732">Signal</keyword>
<dbReference type="PANTHER" id="PTHR33648">
    <property type="entry name" value="EMBRYO SAC 1"/>
    <property type="match status" value="1"/>
</dbReference>
<dbReference type="Proteomes" id="UP000636800">
    <property type="component" value="Chromosome 1"/>
</dbReference>
<evidence type="ECO:0000313" key="6">
    <source>
        <dbReference type="Proteomes" id="UP000639772"/>
    </source>
</evidence>
<gene>
    <name evidence="4" type="ORF">HPP92_003184</name>
    <name evidence="3" type="ORF">HPP92_003578</name>
</gene>
<organism evidence="3 5">
    <name type="scientific">Vanilla planifolia</name>
    <name type="common">Vanilla</name>
    <dbReference type="NCBI Taxonomy" id="51239"/>
    <lineage>
        <taxon>Eukaryota</taxon>
        <taxon>Viridiplantae</taxon>
        <taxon>Streptophyta</taxon>
        <taxon>Embryophyta</taxon>
        <taxon>Tracheophyta</taxon>
        <taxon>Spermatophyta</taxon>
        <taxon>Magnoliopsida</taxon>
        <taxon>Liliopsida</taxon>
        <taxon>Asparagales</taxon>
        <taxon>Orchidaceae</taxon>
        <taxon>Vanilloideae</taxon>
        <taxon>Vanilleae</taxon>
        <taxon>Vanilla</taxon>
    </lineage>
</organism>